<evidence type="ECO:0000259" key="3">
    <source>
        <dbReference type="PROSITE" id="PS51471"/>
    </source>
</evidence>
<keyword evidence="5" id="KW-1185">Reference proteome</keyword>
<dbReference type="STRING" id="342668.A0A1B8GAV7"/>
<dbReference type="PANTHER" id="PTHR47990">
    <property type="entry name" value="2-OXOGLUTARATE (2OG) AND FE(II)-DEPENDENT OXYGENASE SUPERFAMILY PROTEIN-RELATED"/>
    <property type="match status" value="1"/>
</dbReference>
<protein>
    <recommendedName>
        <fullName evidence="3">Fe2OG dioxygenase domain-containing protein</fullName>
    </recommendedName>
</protein>
<dbReference type="InterPro" id="IPR005123">
    <property type="entry name" value="Oxoglu/Fe-dep_dioxygenase_dom"/>
</dbReference>
<evidence type="ECO:0000313" key="5">
    <source>
        <dbReference type="Proteomes" id="UP000091956"/>
    </source>
</evidence>
<organism evidence="4 5">
    <name type="scientific">Pseudogymnoascus verrucosus</name>
    <dbReference type="NCBI Taxonomy" id="342668"/>
    <lineage>
        <taxon>Eukaryota</taxon>
        <taxon>Fungi</taxon>
        <taxon>Dikarya</taxon>
        <taxon>Ascomycota</taxon>
        <taxon>Pezizomycotina</taxon>
        <taxon>Leotiomycetes</taxon>
        <taxon>Thelebolales</taxon>
        <taxon>Thelebolaceae</taxon>
        <taxon>Pseudogymnoascus</taxon>
    </lineage>
</organism>
<dbReference type="InterPro" id="IPR044861">
    <property type="entry name" value="IPNS-like_FE2OG_OXY"/>
</dbReference>
<reference evidence="5" key="2">
    <citation type="journal article" date="2018" name="Nat. Commun.">
        <title>Extreme sensitivity to ultraviolet light in the fungal pathogen causing white-nose syndrome of bats.</title>
        <authorList>
            <person name="Palmer J.M."/>
            <person name="Drees K.P."/>
            <person name="Foster J.T."/>
            <person name="Lindner D.L."/>
        </authorList>
    </citation>
    <scope>NUCLEOTIDE SEQUENCE [LARGE SCALE GENOMIC DNA]</scope>
    <source>
        <strain evidence="5">UAMH 10579</strain>
    </source>
</reference>
<dbReference type="Proteomes" id="UP000091956">
    <property type="component" value="Unassembled WGS sequence"/>
</dbReference>
<gene>
    <name evidence="4" type="ORF">VE01_08556</name>
</gene>
<keyword evidence="2" id="KW-0479">Metal-binding</keyword>
<reference evidence="4 5" key="1">
    <citation type="submission" date="2016-03" db="EMBL/GenBank/DDBJ databases">
        <title>Comparative genomics of Pseudogymnoascus destructans, the fungus causing white-nose syndrome of bats.</title>
        <authorList>
            <person name="Palmer J.M."/>
            <person name="Drees K.P."/>
            <person name="Foster J.T."/>
            <person name="Lindner D.L."/>
        </authorList>
    </citation>
    <scope>NUCLEOTIDE SEQUENCE [LARGE SCALE GENOMIC DNA]</scope>
    <source>
        <strain evidence="4 5">UAMH 10579</strain>
    </source>
</reference>
<evidence type="ECO:0000256" key="1">
    <source>
        <dbReference type="ARBA" id="ARBA00008056"/>
    </source>
</evidence>
<dbReference type="GeneID" id="28841942"/>
<comment type="similarity">
    <text evidence="1 2">Belongs to the iron/ascorbate-dependent oxidoreductase family.</text>
</comment>
<dbReference type="Pfam" id="PF03171">
    <property type="entry name" value="2OG-FeII_Oxy"/>
    <property type="match status" value="1"/>
</dbReference>
<dbReference type="InterPro" id="IPR027443">
    <property type="entry name" value="IPNS-like_sf"/>
</dbReference>
<dbReference type="GO" id="GO:0046872">
    <property type="term" value="F:metal ion binding"/>
    <property type="evidence" value="ECO:0007669"/>
    <property type="project" value="UniProtKB-KW"/>
</dbReference>
<feature type="domain" description="Fe2OG dioxygenase" evidence="3">
    <location>
        <begin position="190"/>
        <end position="294"/>
    </location>
</feature>
<dbReference type="SUPFAM" id="SSF51197">
    <property type="entry name" value="Clavaminate synthase-like"/>
    <property type="match status" value="1"/>
</dbReference>
<dbReference type="InterPro" id="IPR026992">
    <property type="entry name" value="DIOX_N"/>
</dbReference>
<sequence length="363" mass="39580">MSSANESLETFPTLPPFPTDIPTAPLLRLSLSELGKSEAQSASLFTASKDLGFFYLDLRGDQLGDTLLEESGRLFEVSKSLFDEGPEELERFDYSEQGSYYGYKGLGKKVVDAKGTKDRNEFYNAGKDDFLDQSPAPFAHPATLMKNKPLLTSYTAHAHELLTRILGHLNTHLAVPASTLPRLHDSSLTSGDHIRFIRAPPQPPSDLATALGAHTDFGSLTLLFNRVGGLQVLLPTTNTWAYVRPLPGHAIVNLGDALVKLSGGLLRSNIHRVVAPPGEQSTSTRYSLVYFMRPGDDVPMKRLEGGVVPPLAEGEIDEDVTSKEWISDKAMAGRVGVAMEEEKYKKRITNRAELGLEVGEGSA</sequence>
<evidence type="ECO:0000313" key="4">
    <source>
        <dbReference type="EMBL" id="OBT92958.1"/>
    </source>
</evidence>
<accession>A0A1B8GAV7</accession>
<dbReference type="FunFam" id="2.60.120.330:FF:000045">
    <property type="entry name" value="Oxidoreductase, 2OG-Fe(II) oxygenase family, putative"/>
    <property type="match status" value="1"/>
</dbReference>
<proteinExistence type="inferred from homology"/>
<dbReference type="Pfam" id="PF14226">
    <property type="entry name" value="DIOX_N"/>
    <property type="match status" value="1"/>
</dbReference>
<keyword evidence="2" id="KW-0408">Iron</keyword>
<dbReference type="InterPro" id="IPR050231">
    <property type="entry name" value="Iron_ascorbate_oxido_reductase"/>
</dbReference>
<dbReference type="GO" id="GO:0044283">
    <property type="term" value="P:small molecule biosynthetic process"/>
    <property type="evidence" value="ECO:0007669"/>
    <property type="project" value="UniProtKB-ARBA"/>
</dbReference>
<evidence type="ECO:0000256" key="2">
    <source>
        <dbReference type="RuleBase" id="RU003682"/>
    </source>
</evidence>
<dbReference type="AlphaFoldDB" id="A0A1B8GAV7"/>
<dbReference type="EMBL" id="KV460259">
    <property type="protein sequence ID" value="OBT92958.1"/>
    <property type="molecule type" value="Genomic_DNA"/>
</dbReference>
<dbReference type="OrthoDB" id="288590at2759"/>
<dbReference type="Gene3D" id="2.60.120.330">
    <property type="entry name" value="B-lactam Antibiotic, Isopenicillin N Synthase, Chain"/>
    <property type="match status" value="1"/>
</dbReference>
<keyword evidence="2" id="KW-0560">Oxidoreductase</keyword>
<name>A0A1B8GAV7_9PEZI</name>
<dbReference type="GO" id="GO:0016491">
    <property type="term" value="F:oxidoreductase activity"/>
    <property type="evidence" value="ECO:0007669"/>
    <property type="project" value="UniProtKB-KW"/>
</dbReference>
<dbReference type="RefSeq" id="XP_018126691.1">
    <property type="nucleotide sequence ID" value="XM_018277977.2"/>
</dbReference>
<dbReference type="PROSITE" id="PS51471">
    <property type="entry name" value="FE2OG_OXY"/>
    <property type="match status" value="1"/>
</dbReference>